<dbReference type="AlphaFoldDB" id="A0A834WEW5"/>
<dbReference type="Proteomes" id="UP000634136">
    <property type="component" value="Unassembled WGS sequence"/>
</dbReference>
<proteinExistence type="predicted"/>
<sequence length="45" mass="5004">MTSYGDALRQALERTLVNDINDALIVPEGDKFFGTSNSSEESQHF</sequence>
<gene>
    <name evidence="1" type="ORF">G2W53_026215</name>
</gene>
<keyword evidence="2" id="KW-1185">Reference proteome</keyword>
<evidence type="ECO:0000313" key="2">
    <source>
        <dbReference type="Proteomes" id="UP000634136"/>
    </source>
</evidence>
<organism evidence="1 2">
    <name type="scientific">Senna tora</name>
    <dbReference type="NCBI Taxonomy" id="362788"/>
    <lineage>
        <taxon>Eukaryota</taxon>
        <taxon>Viridiplantae</taxon>
        <taxon>Streptophyta</taxon>
        <taxon>Embryophyta</taxon>
        <taxon>Tracheophyta</taxon>
        <taxon>Spermatophyta</taxon>
        <taxon>Magnoliopsida</taxon>
        <taxon>eudicotyledons</taxon>
        <taxon>Gunneridae</taxon>
        <taxon>Pentapetalae</taxon>
        <taxon>rosids</taxon>
        <taxon>fabids</taxon>
        <taxon>Fabales</taxon>
        <taxon>Fabaceae</taxon>
        <taxon>Caesalpinioideae</taxon>
        <taxon>Cassia clade</taxon>
        <taxon>Senna</taxon>
    </lineage>
</organism>
<protein>
    <submittedName>
        <fullName evidence="1">Uncharacterized protein</fullName>
    </submittedName>
</protein>
<reference evidence="1" key="1">
    <citation type="submission" date="2020-09" db="EMBL/GenBank/DDBJ databases">
        <title>Genome-Enabled Discovery of Anthraquinone Biosynthesis in Senna tora.</title>
        <authorList>
            <person name="Kang S.-H."/>
            <person name="Pandey R.P."/>
            <person name="Lee C.-M."/>
            <person name="Sim J.-S."/>
            <person name="Jeong J.-T."/>
            <person name="Choi B.-S."/>
            <person name="Jung M."/>
            <person name="Ginzburg D."/>
            <person name="Zhao K."/>
            <person name="Won S.Y."/>
            <person name="Oh T.-J."/>
            <person name="Yu Y."/>
            <person name="Kim N.-H."/>
            <person name="Lee O.R."/>
            <person name="Lee T.-H."/>
            <person name="Bashyal P."/>
            <person name="Kim T.-S."/>
            <person name="Lee W.-H."/>
            <person name="Kawkins C."/>
            <person name="Kim C.-K."/>
            <person name="Kim J.S."/>
            <person name="Ahn B.O."/>
            <person name="Rhee S.Y."/>
            <person name="Sohng J.K."/>
        </authorList>
    </citation>
    <scope>NUCLEOTIDE SEQUENCE</scope>
    <source>
        <tissue evidence="1">Leaf</tissue>
    </source>
</reference>
<evidence type="ECO:0000313" key="1">
    <source>
        <dbReference type="EMBL" id="KAF7820760.1"/>
    </source>
</evidence>
<accession>A0A834WEW5</accession>
<comment type="caution">
    <text evidence="1">The sequence shown here is derived from an EMBL/GenBank/DDBJ whole genome shotgun (WGS) entry which is preliminary data.</text>
</comment>
<name>A0A834WEW5_9FABA</name>
<dbReference type="EMBL" id="JAAIUW010000008">
    <property type="protein sequence ID" value="KAF7820760.1"/>
    <property type="molecule type" value="Genomic_DNA"/>
</dbReference>